<feature type="chain" id="PRO_5037612456" description="IncF plasmid conjugative transfer protein TraN" evidence="3">
    <location>
        <begin position="21"/>
        <end position="850"/>
    </location>
</feature>
<gene>
    <name evidence="4" type="ORF">IAC77_01050</name>
</gene>
<dbReference type="Proteomes" id="UP000721442">
    <property type="component" value="Unassembled WGS sequence"/>
</dbReference>
<keyword evidence="1" id="KW-0175">Coiled coil</keyword>
<dbReference type="AlphaFoldDB" id="A0A940DCC9"/>
<evidence type="ECO:0000313" key="5">
    <source>
        <dbReference type="Proteomes" id="UP000721442"/>
    </source>
</evidence>
<reference evidence="4" key="2">
    <citation type="journal article" date="2021" name="PeerJ">
        <title>Extensive microbial diversity within the chicken gut microbiome revealed by metagenomics and culture.</title>
        <authorList>
            <person name="Gilroy R."/>
            <person name="Ravi A."/>
            <person name="Getino M."/>
            <person name="Pursley I."/>
            <person name="Horton D.L."/>
            <person name="Alikhan N.F."/>
            <person name="Baker D."/>
            <person name="Gharbi K."/>
            <person name="Hall N."/>
            <person name="Watson M."/>
            <person name="Adriaenssens E.M."/>
            <person name="Foster-Nyarko E."/>
            <person name="Jarju S."/>
            <person name="Secka A."/>
            <person name="Antonio M."/>
            <person name="Oren A."/>
            <person name="Chaudhuri R.R."/>
            <person name="La Ragione R."/>
            <person name="Hildebrand F."/>
            <person name="Pallen M.J."/>
        </authorList>
    </citation>
    <scope>NUCLEOTIDE SEQUENCE</scope>
    <source>
        <strain evidence="4">B1-16210</strain>
    </source>
</reference>
<feature type="signal peptide" evidence="3">
    <location>
        <begin position="1"/>
        <end position="20"/>
    </location>
</feature>
<evidence type="ECO:0000256" key="2">
    <source>
        <dbReference type="SAM" id="MobiDB-lite"/>
    </source>
</evidence>
<feature type="region of interest" description="Disordered" evidence="2">
    <location>
        <begin position="47"/>
        <end position="68"/>
    </location>
</feature>
<evidence type="ECO:0000256" key="3">
    <source>
        <dbReference type="SAM" id="SignalP"/>
    </source>
</evidence>
<sequence>MKRLLFFVIACCISIANADAAVRGTNTVNRTTQQESDKTTGVVARTARSTSANTTTRPTTTTARTTGTNTVNRNSTVARGATTQNKTISRTATNTRGATTPTTSRVTLSSNIARNASPVRNALNTVYNSSRGATARATVIAPSTVTNTFGTEYNTCRNAYFTCMDQFCATANDSYRRCICSSRLTDIQERERALGQASDQLQDFHNLNIEVIPKTAEEVHAMLTASEGELAIIDDKSQSSAQLQNIRDILSSSKSQALSTLGTLDIAGDINQIWATTDLASGENIANLTGESLYNAVHAQCSELVADQCPTQSTLNMVVSAYGMYIENDCTTLLNALDTQLVQANSTIRDTEREMNVARLENYNAHNSTAINDCIAQVRTDITADTACGEDYIHCLDITGRYLNRDTGAPIYSPDFYQLEYQISLEGDVLTNSTNRVIVAELNRKRIYAERGLETCRDIADEVWDEFLRQAIVEIYQGQQAKVREVKNDCLDVVNACYDEQSESLKDFSNIKEELLLGSRLELSEELCQEKLYACSNLYGDPNGNGLELLISAMHDITDQKIAAECQSLLEAFATDMCTVPSNDSLHAYPYGCRVYAPGDAIYASNYYCNQLQWSNTSGSTGPGGPSDPDPDQPTPGQGYVCPEYKKYESCNPGYYMATMGADGTWHHDPVPIVGNSCQVCPQGYSCAGGLDAPVSTSEPLPDDPSGPDKDCGPDYAGSLYQKMVRYATQVCTRPSDYEEITAGRMDIPTTVLQDVNIVMDAIRVDMAKSLSAECERLGGLWVDTQWVDTKGGKDALNNDIPDDLHDETGQKLFKYFYDETGANTKWGFCADISVEETEEEEDKEESTTP</sequence>
<evidence type="ECO:0008006" key="6">
    <source>
        <dbReference type="Google" id="ProtNLM"/>
    </source>
</evidence>
<organism evidence="4 5">
    <name type="scientific">Candidatus Enterousia excrementavium</name>
    <dbReference type="NCBI Taxonomy" id="2840789"/>
    <lineage>
        <taxon>Bacteria</taxon>
        <taxon>Pseudomonadati</taxon>
        <taxon>Pseudomonadota</taxon>
        <taxon>Alphaproteobacteria</taxon>
        <taxon>Candidatus Enterousia</taxon>
    </lineage>
</organism>
<feature type="coiled-coil region" evidence="1">
    <location>
        <begin position="334"/>
        <end position="361"/>
    </location>
</feature>
<protein>
    <recommendedName>
        <fullName evidence="6">IncF plasmid conjugative transfer protein TraN</fullName>
    </recommendedName>
</protein>
<evidence type="ECO:0000313" key="4">
    <source>
        <dbReference type="EMBL" id="MBO8407031.1"/>
    </source>
</evidence>
<name>A0A940DCC9_9PROT</name>
<reference evidence="4" key="1">
    <citation type="submission" date="2020-10" db="EMBL/GenBank/DDBJ databases">
        <authorList>
            <person name="Gilroy R."/>
        </authorList>
    </citation>
    <scope>NUCLEOTIDE SEQUENCE</scope>
    <source>
        <strain evidence="4">B1-16210</strain>
    </source>
</reference>
<proteinExistence type="predicted"/>
<comment type="caution">
    <text evidence="4">The sequence shown here is derived from an EMBL/GenBank/DDBJ whole genome shotgun (WGS) entry which is preliminary data.</text>
</comment>
<evidence type="ECO:0000256" key="1">
    <source>
        <dbReference type="SAM" id="Coils"/>
    </source>
</evidence>
<keyword evidence="3" id="KW-0732">Signal</keyword>
<dbReference type="EMBL" id="JADINE010000016">
    <property type="protein sequence ID" value="MBO8407031.1"/>
    <property type="molecule type" value="Genomic_DNA"/>
</dbReference>
<feature type="region of interest" description="Disordered" evidence="2">
    <location>
        <begin position="618"/>
        <end position="639"/>
    </location>
</feature>
<accession>A0A940DCC9</accession>